<evidence type="ECO:0008006" key="4">
    <source>
        <dbReference type="Google" id="ProtNLM"/>
    </source>
</evidence>
<evidence type="ECO:0000313" key="2">
    <source>
        <dbReference type="EMBL" id="ADG89424.1"/>
    </source>
</evidence>
<dbReference type="KEGG" id="tbi:Tbis_2724"/>
<dbReference type="RefSeq" id="WP_013132957.1">
    <property type="nucleotide sequence ID" value="NC_014165.1"/>
</dbReference>
<proteinExistence type="predicted"/>
<gene>
    <name evidence="2" type="ordered locus">Tbis_2724</name>
</gene>
<dbReference type="Proteomes" id="UP000006640">
    <property type="component" value="Chromosome"/>
</dbReference>
<dbReference type="EMBL" id="CP001874">
    <property type="protein sequence ID" value="ADG89424.1"/>
    <property type="molecule type" value="Genomic_DNA"/>
</dbReference>
<name>D6Y608_THEBD</name>
<feature type="signal peptide" evidence="1">
    <location>
        <begin position="1"/>
        <end position="31"/>
    </location>
</feature>
<feature type="chain" id="PRO_5003090905" description="Secreted protein" evidence="1">
    <location>
        <begin position="32"/>
        <end position="174"/>
    </location>
</feature>
<protein>
    <recommendedName>
        <fullName evidence="4">Secreted protein</fullName>
    </recommendedName>
</protein>
<dbReference type="HOGENOM" id="CLU_1593758_0_0_11"/>
<evidence type="ECO:0000313" key="3">
    <source>
        <dbReference type="Proteomes" id="UP000006640"/>
    </source>
</evidence>
<accession>D6Y608</accession>
<dbReference type="AlphaFoldDB" id="D6Y608"/>
<organism evidence="2 3">
    <name type="scientific">Thermobispora bispora (strain ATCC 19993 / DSM 43833 / CBS 139.67 / JCM 10125 / KCTC 9307 / NBRC 14880 / R51)</name>
    <dbReference type="NCBI Taxonomy" id="469371"/>
    <lineage>
        <taxon>Bacteria</taxon>
        <taxon>Bacillati</taxon>
        <taxon>Actinomycetota</taxon>
        <taxon>Actinomycetes</taxon>
        <taxon>Streptosporangiales</taxon>
        <taxon>Streptosporangiaceae</taxon>
        <taxon>Thermobispora</taxon>
    </lineage>
</organism>
<sequence>MRQLISGLAAAVLLAGTSAVTVVATARPASAAPASVSAASALPTCRGTRIMHHPVYTTRGLKAAYIHVFYDKRTRIACAFINSTNATWGTRKHMVITLRYCSAPSSWYAHCPGQRQWGSRSGWYSGRSQTVHFRLASSGYLKAEGGVSWGQHSGVSVTPSKFFGVGGAARWVFG</sequence>
<reference evidence="2 3" key="1">
    <citation type="submission" date="2010-01" db="EMBL/GenBank/DDBJ databases">
        <title>The complete genome of Thermobispora bispora DSM 43833.</title>
        <authorList>
            <consortium name="US DOE Joint Genome Institute (JGI-PGF)"/>
            <person name="Lucas S."/>
            <person name="Copeland A."/>
            <person name="Lapidus A."/>
            <person name="Glavina del Rio T."/>
            <person name="Dalin E."/>
            <person name="Tice H."/>
            <person name="Bruce D."/>
            <person name="Goodwin L."/>
            <person name="Pitluck S."/>
            <person name="Kyrpides N."/>
            <person name="Mavromatis K."/>
            <person name="Ivanova N."/>
            <person name="Mikhailova N."/>
            <person name="Chertkov O."/>
            <person name="Brettin T."/>
            <person name="Detter J.C."/>
            <person name="Han C."/>
            <person name="Larimer F."/>
            <person name="Land M."/>
            <person name="Hauser L."/>
            <person name="Markowitz V."/>
            <person name="Cheng J.-F."/>
            <person name="Hugenholtz P."/>
            <person name="Woyke T."/>
            <person name="Wu D."/>
            <person name="Jando M."/>
            <person name="Schneider S."/>
            <person name="Klenk H.-P."/>
            <person name="Eisen J.A."/>
        </authorList>
    </citation>
    <scope>NUCLEOTIDE SEQUENCE [LARGE SCALE GENOMIC DNA]</scope>
    <source>
        <strain evidence="3">ATCC 19993 / DSM 43833 / CBS 139.67 / JCM 10125 / KCTC 9307 / NBRC 14880 / R51</strain>
    </source>
</reference>
<evidence type="ECO:0000256" key="1">
    <source>
        <dbReference type="SAM" id="SignalP"/>
    </source>
</evidence>
<keyword evidence="3" id="KW-1185">Reference proteome</keyword>
<keyword evidence="1" id="KW-0732">Signal</keyword>
<dbReference type="OrthoDB" id="3536137at2"/>